<feature type="compositionally biased region" description="Gly residues" evidence="1">
    <location>
        <begin position="242"/>
        <end position="252"/>
    </location>
</feature>
<dbReference type="RefSeq" id="WP_020735281.1">
    <property type="nucleotide sequence ID" value="NC_021658.1"/>
</dbReference>
<dbReference type="OrthoDB" id="5505330at2"/>
<feature type="region of interest" description="Disordered" evidence="1">
    <location>
        <begin position="229"/>
        <end position="280"/>
    </location>
</feature>
<dbReference type="EMBL" id="CP003969">
    <property type="protein sequence ID" value="AGP35993.1"/>
    <property type="molecule type" value="Genomic_DNA"/>
</dbReference>
<dbReference type="AlphaFoldDB" id="S4XZG9"/>
<feature type="compositionally biased region" description="Low complexity" evidence="1">
    <location>
        <begin position="253"/>
        <end position="280"/>
    </location>
</feature>
<evidence type="ECO:0000313" key="2">
    <source>
        <dbReference type="EMBL" id="AGP35993.1"/>
    </source>
</evidence>
<accession>S4XZG9</accession>
<dbReference type="KEGG" id="scu:SCE1572_16675"/>
<dbReference type="HOGENOM" id="CLU_993587_0_0_7"/>
<evidence type="ECO:0000313" key="3">
    <source>
        <dbReference type="Proteomes" id="UP000014803"/>
    </source>
</evidence>
<evidence type="ECO:0000256" key="1">
    <source>
        <dbReference type="SAM" id="MobiDB-lite"/>
    </source>
</evidence>
<organism evidence="2 3">
    <name type="scientific">Sorangium cellulosum So0157-2</name>
    <dbReference type="NCBI Taxonomy" id="1254432"/>
    <lineage>
        <taxon>Bacteria</taxon>
        <taxon>Pseudomonadati</taxon>
        <taxon>Myxococcota</taxon>
        <taxon>Polyangia</taxon>
        <taxon>Polyangiales</taxon>
        <taxon>Polyangiaceae</taxon>
        <taxon>Sorangium</taxon>
    </lineage>
</organism>
<reference evidence="2 3" key="1">
    <citation type="journal article" date="2013" name="Sci. Rep.">
        <title>Extraordinary expansion of a Sorangium cellulosum genome from an alkaline milieu.</title>
        <authorList>
            <person name="Han K."/>
            <person name="Li Z.F."/>
            <person name="Peng R."/>
            <person name="Zhu L.P."/>
            <person name="Zhou T."/>
            <person name="Wang L.G."/>
            <person name="Li S.G."/>
            <person name="Zhang X.B."/>
            <person name="Hu W."/>
            <person name="Wu Z.H."/>
            <person name="Qin N."/>
            <person name="Li Y.Z."/>
        </authorList>
    </citation>
    <scope>NUCLEOTIDE SEQUENCE [LARGE SCALE GENOMIC DNA]</scope>
    <source>
        <strain evidence="2 3">So0157-2</strain>
    </source>
</reference>
<dbReference type="Proteomes" id="UP000014803">
    <property type="component" value="Chromosome"/>
</dbReference>
<gene>
    <name evidence="2" type="ORF">SCE1572_16675</name>
</gene>
<protein>
    <submittedName>
        <fullName evidence="2">Uncharacterized protein</fullName>
    </submittedName>
</protein>
<dbReference type="PATRIC" id="fig|1254432.3.peg.3755"/>
<proteinExistence type="predicted"/>
<sequence>MDSTFDASIYVRAPIINIANGVTLANALVAACPEAPPENVAKACTKLKAAGEAGQKALTARRRVNGALSEDDVRGLDREADGSFGALRMRLIATSMLPEARFPQARRAGELVNELFGDDGLSFLTAEYSVQNTVMASILAHIEEAGLKPEIDALAGPEFLEQIGNVLPRYDAMVRDRLQKDAAATSNLATHVRAIQTAIVNYATKVAAMVDEDEPATVEAVRKALRPLDVHREAGARRAQGGAKGEANGGAKGEATSGAPATPAAPPATGAAADGAGEPV</sequence>
<name>S4XZG9_SORCE</name>